<sequence>MLSKTATDVLNECEYEHLRMQLHQALRGNGNLPQDAQVWLAGRRLFASRDEGIGRVDARQRDVICS</sequence>
<comment type="caution">
    <text evidence="1">The sequence shown here is derived from an EMBL/GenBank/DDBJ whole genome shotgun (WGS) entry which is preliminary data.</text>
</comment>
<gene>
    <name evidence="1" type="ORF">LMG18101_03698</name>
</gene>
<organism evidence="1 2">
    <name type="scientific">Ralstonia flaminis</name>
    <dbReference type="NCBI Taxonomy" id="3058597"/>
    <lineage>
        <taxon>Bacteria</taxon>
        <taxon>Pseudomonadati</taxon>
        <taxon>Pseudomonadota</taxon>
        <taxon>Betaproteobacteria</taxon>
        <taxon>Burkholderiales</taxon>
        <taxon>Burkholderiaceae</taxon>
        <taxon>Ralstonia</taxon>
    </lineage>
</organism>
<accession>A0ABM9K7P3</accession>
<proteinExistence type="predicted"/>
<dbReference type="EMBL" id="CATZLL010000012">
    <property type="protein sequence ID" value="CAJ0818686.1"/>
    <property type="molecule type" value="Genomic_DNA"/>
</dbReference>
<reference evidence="1 2" key="1">
    <citation type="submission" date="2023-07" db="EMBL/GenBank/DDBJ databases">
        <authorList>
            <person name="Peeters C."/>
        </authorList>
    </citation>
    <scope>NUCLEOTIDE SEQUENCE [LARGE SCALE GENOMIC DNA]</scope>
    <source>
        <strain evidence="1 2">LMG 18101</strain>
    </source>
</reference>
<protein>
    <submittedName>
        <fullName evidence="1">Uncharacterized protein</fullName>
    </submittedName>
</protein>
<evidence type="ECO:0000313" key="1">
    <source>
        <dbReference type="EMBL" id="CAJ0818686.1"/>
    </source>
</evidence>
<name>A0ABM9K7P3_9RALS</name>
<dbReference type="Proteomes" id="UP001189757">
    <property type="component" value="Unassembled WGS sequence"/>
</dbReference>
<evidence type="ECO:0000313" key="2">
    <source>
        <dbReference type="Proteomes" id="UP001189757"/>
    </source>
</evidence>
<keyword evidence="2" id="KW-1185">Reference proteome</keyword>